<proteinExistence type="inferred from homology"/>
<dbReference type="Gene3D" id="3.90.120.10">
    <property type="entry name" value="DNA Methylase, subunit A, domain 2"/>
    <property type="match status" value="1"/>
</dbReference>
<accession>A0ABP9MRU4</accession>
<dbReference type="NCBIfam" id="TIGR00675">
    <property type="entry name" value="dcm"/>
    <property type="match status" value="1"/>
</dbReference>
<protein>
    <recommendedName>
        <fullName evidence="1">DNA (cytosine-5-)-methyltransferase</fullName>
        <ecNumber evidence="1">2.1.1.37</ecNumber>
    </recommendedName>
</protein>
<keyword evidence="4 7" id="KW-0949">S-adenosyl-L-methionine</keyword>
<evidence type="ECO:0000256" key="6">
    <source>
        <dbReference type="ARBA" id="ARBA00047422"/>
    </source>
</evidence>
<keyword evidence="5" id="KW-0680">Restriction system</keyword>
<dbReference type="PROSITE" id="PS00095">
    <property type="entry name" value="C5_MTASE_2"/>
    <property type="match status" value="1"/>
</dbReference>
<sequence>MKCASFFAGVGGIDIGFDNAGFETIYANELDKFAATTLKENFKFTIDNRDIRDVKSSEIPDFDIMLAGFPCQAFSVAGYRQGFDDEKGRGNLFFELERIFTDKQPPIIFLENVKNLVNHDKGNTFKVILDTLHKHGYHVAHSVLNASEYGNIPQNRERIYIVCFKDKQAFERFKFPDPIPLITEIKDMLEDEKTIESRYFYTEKTPFFNQLVEDVTDAETLYQWRRQYVRANKSNLCPTLTANMGTGGHNVPLLNVQKKPDTIRKLTPRECFNFQGYPKNYKLPKDVSNANLYKQAGNSVVIPVIERIAQQIKEAIEPTQK</sequence>
<keyword evidence="2 7" id="KW-0489">Methyltransferase</keyword>
<comment type="catalytic activity">
    <reaction evidence="6">
        <text>a 2'-deoxycytidine in DNA + S-adenosyl-L-methionine = a 5-methyl-2'-deoxycytidine in DNA + S-adenosyl-L-homocysteine + H(+)</text>
        <dbReference type="Rhea" id="RHEA:13681"/>
        <dbReference type="Rhea" id="RHEA-COMP:11369"/>
        <dbReference type="Rhea" id="RHEA-COMP:11370"/>
        <dbReference type="ChEBI" id="CHEBI:15378"/>
        <dbReference type="ChEBI" id="CHEBI:57856"/>
        <dbReference type="ChEBI" id="CHEBI:59789"/>
        <dbReference type="ChEBI" id="CHEBI:85452"/>
        <dbReference type="ChEBI" id="CHEBI:85454"/>
        <dbReference type="EC" id="2.1.1.37"/>
    </reaction>
</comment>
<dbReference type="PANTHER" id="PTHR46098">
    <property type="entry name" value="TRNA (CYTOSINE(38)-C(5))-METHYLTRANSFERASE"/>
    <property type="match status" value="1"/>
</dbReference>
<dbReference type="InterPro" id="IPR031303">
    <property type="entry name" value="C5_meth_CS"/>
</dbReference>
<evidence type="ECO:0000256" key="5">
    <source>
        <dbReference type="ARBA" id="ARBA00022747"/>
    </source>
</evidence>
<dbReference type="SUPFAM" id="SSF53335">
    <property type="entry name" value="S-adenosyl-L-methionine-dependent methyltransferases"/>
    <property type="match status" value="1"/>
</dbReference>
<comment type="similarity">
    <text evidence="7 8">Belongs to the class I-like SAM-binding methyltransferase superfamily. C5-methyltransferase family.</text>
</comment>
<gene>
    <name evidence="9" type="primary">dcm</name>
    <name evidence="9" type="ORF">GCM10023338_15610</name>
</gene>
<dbReference type="EC" id="2.1.1.37" evidence="1"/>
<keyword evidence="10" id="KW-1185">Reference proteome</keyword>
<keyword evidence="3 7" id="KW-0808">Transferase</keyword>
<dbReference type="PRINTS" id="PR00105">
    <property type="entry name" value="C5METTRFRASE"/>
</dbReference>
<dbReference type="PANTHER" id="PTHR46098:SF1">
    <property type="entry name" value="TRNA (CYTOSINE(38)-C(5))-METHYLTRANSFERASE"/>
    <property type="match status" value="1"/>
</dbReference>
<evidence type="ECO:0000256" key="2">
    <source>
        <dbReference type="ARBA" id="ARBA00022603"/>
    </source>
</evidence>
<dbReference type="Proteomes" id="UP001500631">
    <property type="component" value="Unassembled WGS sequence"/>
</dbReference>
<evidence type="ECO:0000313" key="9">
    <source>
        <dbReference type="EMBL" id="GAA5100710.1"/>
    </source>
</evidence>
<dbReference type="InterPro" id="IPR029063">
    <property type="entry name" value="SAM-dependent_MTases_sf"/>
</dbReference>
<evidence type="ECO:0000256" key="8">
    <source>
        <dbReference type="RuleBase" id="RU000416"/>
    </source>
</evidence>
<dbReference type="RefSeq" id="WP_077925869.1">
    <property type="nucleotide sequence ID" value="NZ_BAABKE010000005.1"/>
</dbReference>
<comment type="caution">
    <text evidence="9">The sequence shown here is derived from an EMBL/GenBank/DDBJ whole genome shotgun (WGS) entry which is preliminary data.</text>
</comment>
<reference evidence="10" key="1">
    <citation type="journal article" date="2019" name="Int. J. Syst. Evol. Microbiol.">
        <title>The Global Catalogue of Microorganisms (GCM) 10K type strain sequencing project: providing services to taxonomists for standard genome sequencing and annotation.</title>
        <authorList>
            <consortium name="The Broad Institute Genomics Platform"/>
            <consortium name="The Broad Institute Genome Sequencing Center for Infectious Disease"/>
            <person name="Wu L."/>
            <person name="Ma J."/>
        </authorList>
    </citation>
    <scope>NUCLEOTIDE SEQUENCE [LARGE SCALE GENOMIC DNA]</scope>
    <source>
        <strain evidence="10">JCM 18424</strain>
    </source>
</reference>
<evidence type="ECO:0000313" key="10">
    <source>
        <dbReference type="Proteomes" id="UP001500631"/>
    </source>
</evidence>
<organism evidence="9 10">
    <name type="scientific">Wohlfahrtiimonas larvae</name>
    <dbReference type="NCBI Taxonomy" id="1157986"/>
    <lineage>
        <taxon>Bacteria</taxon>
        <taxon>Pseudomonadati</taxon>
        <taxon>Pseudomonadota</taxon>
        <taxon>Gammaproteobacteria</taxon>
        <taxon>Cardiobacteriales</taxon>
        <taxon>Ignatzschineriaceae</taxon>
        <taxon>Wohlfahrtiimonas</taxon>
    </lineage>
</organism>
<evidence type="ECO:0000256" key="4">
    <source>
        <dbReference type="ARBA" id="ARBA00022691"/>
    </source>
</evidence>
<feature type="active site" evidence="7">
    <location>
        <position position="71"/>
    </location>
</feature>
<name>A0ABP9MRU4_9GAMM</name>
<dbReference type="PROSITE" id="PS51679">
    <property type="entry name" value="SAM_MT_C5"/>
    <property type="match status" value="1"/>
</dbReference>
<evidence type="ECO:0000256" key="3">
    <source>
        <dbReference type="ARBA" id="ARBA00022679"/>
    </source>
</evidence>
<dbReference type="InterPro" id="IPR001525">
    <property type="entry name" value="C5_MeTfrase"/>
</dbReference>
<evidence type="ECO:0000256" key="1">
    <source>
        <dbReference type="ARBA" id="ARBA00011975"/>
    </source>
</evidence>
<dbReference type="CDD" id="cd00315">
    <property type="entry name" value="Cyt_C5_DNA_methylase"/>
    <property type="match status" value="1"/>
</dbReference>
<dbReference type="Gene3D" id="3.40.50.150">
    <property type="entry name" value="Vaccinia Virus protein VP39"/>
    <property type="match status" value="1"/>
</dbReference>
<dbReference type="InterPro" id="IPR050750">
    <property type="entry name" value="C5-MTase"/>
</dbReference>
<dbReference type="Pfam" id="PF00145">
    <property type="entry name" value="DNA_methylase"/>
    <property type="match status" value="1"/>
</dbReference>
<dbReference type="EMBL" id="BAABKE010000005">
    <property type="protein sequence ID" value="GAA5100710.1"/>
    <property type="molecule type" value="Genomic_DNA"/>
</dbReference>
<evidence type="ECO:0000256" key="7">
    <source>
        <dbReference type="PROSITE-ProRule" id="PRU01016"/>
    </source>
</evidence>